<name>A0A1H2PSF0_9BURK</name>
<feature type="region of interest" description="Disordered" evidence="1">
    <location>
        <begin position="238"/>
        <end position="270"/>
    </location>
</feature>
<evidence type="ECO:0000259" key="3">
    <source>
        <dbReference type="Pfam" id="PF03886"/>
    </source>
</evidence>
<feature type="signal peptide" evidence="2">
    <location>
        <begin position="1"/>
        <end position="19"/>
    </location>
</feature>
<dbReference type="RefSeq" id="WP_139169697.1">
    <property type="nucleotide sequence ID" value="NZ_FNLO01000008.1"/>
</dbReference>
<accession>A0A1H2PSF0</accession>
<sequence>MKPLHAAAPSAALSAILSAALLAGCASSPDSKFYTLQPDVATPAAPRRAPPLLVEVLPVKVPQQVQRPQMVLADGEGRVKIDEYHRWSASLDDEVGQALSTALSHDLGALDVYRTPTADSAPRYRVSVSVQRFDSAPDKRVAFTAVWSVRRQPGDATLTCQTALERPVANGFTGLVEGHRQAVAELAGEIGSGILALDAVARAREQAVPAAVGPVAVAATAPAIAPATAPASSTAAARSAASGTSVAAPASSAATTLPPLRVPPCPDATR</sequence>
<feature type="domain" description="ABC-type transport auxiliary lipoprotein component" evidence="3">
    <location>
        <begin position="34"/>
        <end position="190"/>
    </location>
</feature>
<dbReference type="SUPFAM" id="SSF159594">
    <property type="entry name" value="XCC0632-like"/>
    <property type="match status" value="1"/>
</dbReference>
<dbReference type="OrthoDB" id="1494661at2"/>
<dbReference type="Pfam" id="PF03886">
    <property type="entry name" value="ABC_trans_aux"/>
    <property type="match status" value="1"/>
</dbReference>
<dbReference type="Proteomes" id="UP000243719">
    <property type="component" value="Unassembled WGS sequence"/>
</dbReference>
<keyword evidence="2" id="KW-0732">Signal</keyword>
<feature type="compositionally biased region" description="Low complexity" evidence="1">
    <location>
        <begin position="238"/>
        <end position="256"/>
    </location>
</feature>
<dbReference type="STRING" id="1770053.SAMN05216551_108142"/>
<reference evidence="5" key="1">
    <citation type="submission" date="2016-09" db="EMBL/GenBank/DDBJ databases">
        <authorList>
            <person name="Varghese N."/>
            <person name="Submissions S."/>
        </authorList>
    </citation>
    <scope>NUCLEOTIDE SEQUENCE [LARGE SCALE GENOMIC DNA]</scope>
    <source>
        <strain evidence="5">JS23</strain>
    </source>
</reference>
<evidence type="ECO:0000313" key="5">
    <source>
        <dbReference type="Proteomes" id="UP000243719"/>
    </source>
</evidence>
<gene>
    <name evidence="4" type="ORF">SAMN05216551_108142</name>
</gene>
<protein>
    <recommendedName>
        <fullName evidence="3">ABC-type transport auxiliary lipoprotein component domain-containing protein</fullName>
    </recommendedName>
</protein>
<dbReference type="EMBL" id="FNLO01000008">
    <property type="protein sequence ID" value="SDV49506.1"/>
    <property type="molecule type" value="Genomic_DNA"/>
</dbReference>
<organism evidence="4 5">
    <name type="scientific">Chitinasiproducens palmae</name>
    <dbReference type="NCBI Taxonomy" id="1770053"/>
    <lineage>
        <taxon>Bacteria</taxon>
        <taxon>Pseudomonadati</taxon>
        <taxon>Pseudomonadota</taxon>
        <taxon>Betaproteobacteria</taxon>
        <taxon>Burkholderiales</taxon>
        <taxon>Burkholderiaceae</taxon>
        <taxon>Chitinasiproducens</taxon>
    </lineage>
</organism>
<evidence type="ECO:0000313" key="4">
    <source>
        <dbReference type="EMBL" id="SDV49506.1"/>
    </source>
</evidence>
<feature type="compositionally biased region" description="Pro residues" evidence="1">
    <location>
        <begin position="260"/>
        <end position="270"/>
    </location>
</feature>
<feature type="chain" id="PRO_5017202854" description="ABC-type transport auxiliary lipoprotein component domain-containing protein" evidence="2">
    <location>
        <begin position="20"/>
        <end position="270"/>
    </location>
</feature>
<evidence type="ECO:0000256" key="2">
    <source>
        <dbReference type="SAM" id="SignalP"/>
    </source>
</evidence>
<dbReference type="Gene3D" id="3.40.50.10610">
    <property type="entry name" value="ABC-type transport auxiliary lipoprotein component"/>
    <property type="match status" value="1"/>
</dbReference>
<proteinExistence type="predicted"/>
<dbReference type="InterPro" id="IPR005586">
    <property type="entry name" value="ABC_trans_aux"/>
</dbReference>
<keyword evidence="5" id="KW-1185">Reference proteome</keyword>
<dbReference type="AlphaFoldDB" id="A0A1H2PSF0"/>
<evidence type="ECO:0000256" key="1">
    <source>
        <dbReference type="SAM" id="MobiDB-lite"/>
    </source>
</evidence>
<dbReference type="PROSITE" id="PS51257">
    <property type="entry name" value="PROKAR_LIPOPROTEIN"/>
    <property type="match status" value="1"/>
</dbReference>